<evidence type="ECO:0008006" key="5">
    <source>
        <dbReference type="Google" id="ProtNLM"/>
    </source>
</evidence>
<evidence type="ECO:0000256" key="2">
    <source>
        <dbReference type="SAM" id="SignalP"/>
    </source>
</evidence>
<dbReference type="PANTHER" id="PTHR24637">
    <property type="entry name" value="COLLAGEN"/>
    <property type="match status" value="1"/>
</dbReference>
<feature type="compositionally biased region" description="Low complexity" evidence="1">
    <location>
        <begin position="88"/>
        <end position="110"/>
    </location>
</feature>
<feature type="region of interest" description="Disordered" evidence="1">
    <location>
        <begin position="66"/>
        <end position="127"/>
    </location>
</feature>
<feature type="signal peptide" evidence="2">
    <location>
        <begin position="1"/>
        <end position="22"/>
    </location>
</feature>
<evidence type="ECO:0000256" key="1">
    <source>
        <dbReference type="SAM" id="MobiDB-lite"/>
    </source>
</evidence>
<reference evidence="4" key="1">
    <citation type="journal article" date="2019" name="Int. J. Syst. Evol. Microbiol.">
        <title>The Global Catalogue of Microorganisms (GCM) 10K type strain sequencing project: providing services to taxonomists for standard genome sequencing and annotation.</title>
        <authorList>
            <consortium name="The Broad Institute Genomics Platform"/>
            <consortium name="The Broad Institute Genome Sequencing Center for Infectious Disease"/>
            <person name="Wu L."/>
            <person name="Ma J."/>
        </authorList>
    </citation>
    <scope>NUCLEOTIDE SEQUENCE [LARGE SCALE GENOMIC DNA]</scope>
    <source>
        <strain evidence="4">JCM 16953</strain>
    </source>
</reference>
<sequence length="218" mass="20391">MGNEKVRAGVALGLAAAAGALASSGITAYAAAPDASGSIHACYRTSGGDLRFVSASASCHDNEKALTWSKRGPKGAVGPAGSPGPAGPAGADGPAGPTGPAGADGADGPAGPAGPEGPQGPPGPAGVGIVAPVVVRYADFSGNSGQASGSAQCLSGEQAVGGGYYAGGNGLNGPPVVNAPVPGTDGDPATGWQVTILASGGSAFLTARVYVLCQQTGA</sequence>
<comment type="caution">
    <text evidence="3">The sequence shown here is derived from an EMBL/GenBank/DDBJ whole genome shotgun (WGS) entry which is preliminary data.</text>
</comment>
<evidence type="ECO:0000313" key="4">
    <source>
        <dbReference type="Proteomes" id="UP001501821"/>
    </source>
</evidence>
<dbReference type="EMBL" id="BAABAH010000015">
    <property type="protein sequence ID" value="GAA3830102.1"/>
    <property type="molecule type" value="Genomic_DNA"/>
</dbReference>
<dbReference type="InterPro" id="IPR008160">
    <property type="entry name" value="Collagen"/>
</dbReference>
<keyword evidence="2" id="KW-0732">Signal</keyword>
<proteinExistence type="predicted"/>
<dbReference type="Proteomes" id="UP001501821">
    <property type="component" value="Unassembled WGS sequence"/>
</dbReference>
<organism evidence="3 4">
    <name type="scientific">Nocardioides panacisoli</name>
    <dbReference type="NCBI Taxonomy" id="627624"/>
    <lineage>
        <taxon>Bacteria</taxon>
        <taxon>Bacillati</taxon>
        <taxon>Actinomycetota</taxon>
        <taxon>Actinomycetes</taxon>
        <taxon>Propionibacteriales</taxon>
        <taxon>Nocardioidaceae</taxon>
        <taxon>Nocardioides</taxon>
    </lineage>
</organism>
<feature type="chain" id="PRO_5045745666" description="Collagen-like protein" evidence="2">
    <location>
        <begin position="23"/>
        <end position="218"/>
    </location>
</feature>
<protein>
    <recommendedName>
        <fullName evidence="5">Collagen-like protein</fullName>
    </recommendedName>
</protein>
<gene>
    <name evidence="3" type="ORF">GCM10022242_34390</name>
</gene>
<dbReference type="PANTHER" id="PTHR24637:SF423">
    <property type="entry name" value="NEMATODE CUTICLE COLLAGEN N-TERMINAL DOMAIN-CONTAINING PROTEIN"/>
    <property type="match status" value="1"/>
</dbReference>
<dbReference type="Pfam" id="PF01391">
    <property type="entry name" value="Collagen"/>
    <property type="match status" value="1"/>
</dbReference>
<accession>A0ABP7IZF3</accession>
<evidence type="ECO:0000313" key="3">
    <source>
        <dbReference type="EMBL" id="GAA3830102.1"/>
    </source>
</evidence>
<keyword evidence="4" id="KW-1185">Reference proteome</keyword>
<name>A0ABP7IZF3_9ACTN</name>